<dbReference type="HAMAP" id="MF_00382">
    <property type="entry name" value="Ribosomal_bL20"/>
    <property type="match status" value="1"/>
</dbReference>
<dbReference type="AlphaFoldDB" id="A0A0G1KE47"/>
<comment type="similarity">
    <text evidence="1 5 6">Belongs to the bacterial ribosomal protein bL20 family.</text>
</comment>
<comment type="caution">
    <text evidence="7">The sequence shown here is derived from an EMBL/GenBank/DDBJ whole genome shotgun (WGS) entry which is preliminary data.</text>
</comment>
<dbReference type="NCBIfam" id="TIGR01032">
    <property type="entry name" value="rplT_bact"/>
    <property type="match status" value="1"/>
</dbReference>
<dbReference type="FunFam" id="1.10.1900.20:FF:000001">
    <property type="entry name" value="50S ribosomal protein L20"/>
    <property type="match status" value="1"/>
</dbReference>
<comment type="function">
    <text evidence="5 6">Binds directly to 23S ribosomal RNA and is necessary for the in vitro assembly process of the 50S ribosomal subunit. It is not involved in the protein synthesizing functions of that subunit.</text>
</comment>
<dbReference type="GO" id="GO:0005840">
    <property type="term" value="C:ribosome"/>
    <property type="evidence" value="ECO:0007669"/>
    <property type="project" value="UniProtKB-KW"/>
</dbReference>
<evidence type="ECO:0000313" key="8">
    <source>
        <dbReference type="Proteomes" id="UP000034595"/>
    </source>
</evidence>
<evidence type="ECO:0000256" key="3">
    <source>
        <dbReference type="ARBA" id="ARBA00023274"/>
    </source>
</evidence>
<protein>
    <recommendedName>
        <fullName evidence="4 5">Large ribosomal subunit protein bL20</fullName>
    </recommendedName>
</protein>
<dbReference type="InterPro" id="IPR005813">
    <property type="entry name" value="Ribosomal_bL20"/>
</dbReference>
<dbReference type="Gene3D" id="6.10.160.10">
    <property type="match status" value="1"/>
</dbReference>
<dbReference type="GO" id="GO:0003735">
    <property type="term" value="F:structural constituent of ribosome"/>
    <property type="evidence" value="ECO:0007669"/>
    <property type="project" value="InterPro"/>
</dbReference>
<keyword evidence="5 6" id="KW-0699">rRNA-binding</keyword>
<dbReference type="EMBL" id="LCJQ01000005">
    <property type="protein sequence ID" value="KKT81835.1"/>
    <property type="molecule type" value="Genomic_DNA"/>
</dbReference>
<dbReference type="Proteomes" id="UP000034595">
    <property type="component" value="Unassembled WGS sequence"/>
</dbReference>
<dbReference type="GO" id="GO:0006412">
    <property type="term" value="P:translation"/>
    <property type="evidence" value="ECO:0007669"/>
    <property type="project" value="InterPro"/>
</dbReference>
<evidence type="ECO:0000256" key="6">
    <source>
        <dbReference type="RuleBase" id="RU000560"/>
    </source>
</evidence>
<dbReference type="Gene3D" id="1.10.1900.20">
    <property type="entry name" value="Ribosomal protein L20"/>
    <property type="match status" value="1"/>
</dbReference>
<evidence type="ECO:0000256" key="1">
    <source>
        <dbReference type="ARBA" id="ARBA00007698"/>
    </source>
</evidence>
<dbReference type="PRINTS" id="PR00062">
    <property type="entry name" value="RIBOSOMALL20"/>
</dbReference>
<evidence type="ECO:0000256" key="5">
    <source>
        <dbReference type="HAMAP-Rule" id="MF_00382"/>
    </source>
</evidence>
<gene>
    <name evidence="5" type="primary">rplT</name>
    <name evidence="7" type="ORF">UW78_C0005G0054</name>
</gene>
<dbReference type="GO" id="GO:0019843">
    <property type="term" value="F:rRNA binding"/>
    <property type="evidence" value="ECO:0007669"/>
    <property type="project" value="UniProtKB-UniRule"/>
</dbReference>
<organism evidence="7 8">
    <name type="scientific">Candidatus Azambacteria bacterium GW2011_GWA1_44_9</name>
    <dbReference type="NCBI Taxonomy" id="1618610"/>
    <lineage>
        <taxon>Bacteria</taxon>
        <taxon>Candidatus Azamiibacteriota</taxon>
    </lineage>
</organism>
<dbReference type="GO" id="GO:0000027">
    <property type="term" value="P:ribosomal large subunit assembly"/>
    <property type="evidence" value="ECO:0007669"/>
    <property type="project" value="UniProtKB-UniRule"/>
</dbReference>
<dbReference type="SUPFAM" id="SSF74731">
    <property type="entry name" value="Ribosomal protein L20"/>
    <property type="match status" value="1"/>
</dbReference>
<dbReference type="CDD" id="cd07026">
    <property type="entry name" value="Ribosomal_L20"/>
    <property type="match status" value="1"/>
</dbReference>
<name>A0A0G1KE47_9BACT</name>
<evidence type="ECO:0000313" key="7">
    <source>
        <dbReference type="EMBL" id="KKT81835.1"/>
    </source>
</evidence>
<proteinExistence type="inferred from homology"/>
<evidence type="ECO:0000256" key="2">
    <source>
        <dbReference type="ARBA" id="ARBA00022980"/>
    </source>
</evidence>
<sequence>MTRVKRGTTTAKSRRNILSQVKGYRFGRSKKEVQAQDAISHAGAYAFAHRRDKKADFRRLWTVKMNAALRPLGFSYSKFIDALKKKNIILDRKIMALLAEKNPETFANIVNEVK</sequence>
<evidence type="ECO:0000256" key="4">
    <source>
        <dbReference type="ARBA" id="ARBA00035172"/>
    </source>
</evidence>
<dbReference type="GO" id="GO:1990904">
    <property type="term" value="C:ribonucleoprotein complex"/>
    <property type="evidence" value="ECO:0007669"/>
    <property type="project" value="UniProtKB-KW"/>
</dbReference>
<keyword evidence="2 5" id="KW-0689">Ribosomal protein</keyword>
<dbReference type="PANTHER" id="PTHR10986">
    <property type="entry name" value="39S RIBOSOMAL PROTEIN L20"/>
    <property type="match status" value="1"/>
</dbReference>
<keyword evidence="5 6" id="KW-0694">RNA-binding</keyword>
<reference evidence="7 8" key="1">
    <citation type="journal article" date="2015" name="Nature">
        <title>rRNA introns, odd ribosomes, and small enigmatic genomes across a large radiation of phyla.</title>
        <authorList>
            <person name="Brown C.T."/>
            <person name="Hug L.A."/>
            <person name="Thomas B.C."/>
            <person name="Sharon I."/>
            <person name="Castelle C.J."/>
            <person name="Singh A."/>
            <person name="Wilkins M.J."/>
            <person name="Williams K.H."/>
            <person name="Banfield J.F."/>
        </authorList>
    </citation>
    <scope>NUCLEOTIDE SEQUENCE [LARGE SCALE GENOMIC DNA]</scope>
</reference>
<dbReference type="InterPro" id="IPR035566">
    <property type="entry name" value="Ribosomal_protein_bL20_C"/>
</dbReference>
<keyword evidence="3 5" id="KW-0687">Ribonucleoprotein</keyword>
<accession>A0A0G1KE47</accession>
<dbReference type="Pfam" id="PF00453">
    <property type="entry name" value="Ribosomal_L20"/>
    <property type="match status" value="1"/>
</dbReference>